<evidence type="ECO:0000313" key="1">
    <source>
        <dbReference type="EMBL" id="MQM05569.1"/>
    </source>
</evidence>
<protein>
    <submittedName>
        <fullName evidence="1">Uncharacterized protein</fullName>
    </submittedName>
</protein>
<proteinExistence type="predicted"/>
<name>A0A843W819_COLES</name>
<dbReference type="AlphaFoldDB" id="A0A843W819"/>
<sequence>IFLKEIFSNPFTSPLSLQLGQHVKLIDKPFPYKQQMDILCGKTTVRGSHFLGSNQDVDVESQRSFGDGSIVVQLEDKN</sequence>
<keyword evidence="2" id="KW-1185">Reference proteome</keyword>
<dbReference type="Proteomes" id="UP000652761">
    <property type="component" value="Unassembled WGS sequence"/>
</dbReference>
<accession>A0A843W819</accession>
<organism evidence="1 2">
    <name type="scientific">Colocasia esculenta</name>
    <name type="common">Wild taro</name>
    <name type="synonym">Arum esculentum</name>
    <dbReference type="NCBI Taxonomy" id="4460"/>
    <lineage>
        <taxon>Eukaryota</taxon>
        <taxon>Viridiplantae</taxon>
        <taxon>Streptophyta</taxon>
        <taxon>Embryophyta</taxon>
        <taxon>Tracheophyta</taxon>
        <taxon>Spermatophyta</taxon>
        <taxon>Magnoliopsida</taxon>
        <taxon>Liliopsida</taxon>
        <taxon>Araceae</taxon>
        <taxon>Aroideae</taxon>
        <taxon>Colocasieae</taxon>
        <taxon>Colocasia</taxon>
    </lineage>
</organism>
<comment type="caution">
    <text evidence="1">The sequence shown here is derived from an EMBL/GenBank/DDBJ whole genome shotgun (WGS) entry which is preliminary data.</text>
</comment>
<reference evidence="1" key="1">
    <citation type="submission" date="2017-07" db="EMBL/GenBank/DDBJ databases">
        <title>Taro Niue Genome Assembly and Annotation.</title>
        <authorList>
            <person name="Atibalentja N."/>
            <person name="Keating K."/>
            <person name="Fields C.J."/>
        </authorList>
    </citation>
    <scope>NUCLEOTIDE SEQUENCE</scope>
    <source>
        <strain evidence="1">Niue_2</strain>
        <tissue evidence="1">Leaf</tissue>
    </source>
</reference>
<evidence type="ECO:0000313" key="2">
    <source>
        <dbReference type="Proteomes" id="UP000652761"/>
    </source>
</evidence>
<feature type="non-terminal residue" evidence="1">
    <location>
        <position position="78"/>
    </location>
</feature>
<dbReference type="EMBL" id="NMUH01003437">
    <property type="protein sequence ID" value="MQM05569.1"/>
    <property type="molecule type" value="Genomic_DNA"/>
</dbReference>
<gene>
    <name evidence="1" type="ORF">Taro_038380</name>
</gene>